<accession>A0A1V8S8Z3</accession>
<protein>
    <submittedName>
        <fullName evidence="1">Uncharacterized protein</fullName>
    </submittedName>
</protein>
<dbReference type="Proteomes" id="UP000192596">
    <property type="component" value="Unassembled WGS sequence"/>
</dbReference>
<comment type="caution">
    <text evidence="1">The sequence shown here is derived from an EMBL/GenBank/DDBJ whole genome shotgun (WGS) entry which is preliminary data.</text>
</comment>
<gene>
    <name evidence="1" type="ORF">B0A48_18212</name>
</gene>
<keyword evidence="2" id="KW-1185">Reference proteome</keyword>
<proteinExistence type="predicted"/>
<sequence length="208" mass="23639">MRVATDGEDWSISRRQVTDVKIAVDPRHVAICDIGMQYRRASSPIDPEERAALAFRPVLISSSNISADEIPFTRRPRLSALRLDLIHSDAKLLDRLLYKLTTQYDFRSKSVIRNLVTRKYVRGTPFLVRDIRLWFIADPDQVSRTWPVDFAEARERIGSAGRWVGCRFDVVDESEVEGRSEWADVSNEMIGSSGGEVLSDEGQREGVI</sequence>
<name>A0A1V8S8Z3_9PEZI</name>
<evidence type="ECO:0000313" key="1">
    <source>
        <dbReference type="EMBL" id="OQN95688.1"/>
    </source>
</evidence>
<organism evidence="1 2">
    <name type="scientific">Cryoendolithus antarcticus</name>
    <dbReference type="NCBI Taxonomy" id="1507870"/>
    <lineage>
        <taxon>Eukaryota</taxon>
        <taxon>Fungi</taxon>
        <taxon>Dikarya</taxon>
        <taxon>Ascomycota</taxon>
        <taxon>Pezizomycotina</taxon>
        <taxon>Dothideomycetes</taxon>
        <taxon>Dothideomycetidae</taxon>
        <taxon>Cladosporiales</taxon>
        <taxon>Cladosporiaceae</taxon>
        <taxon>Cryoendolithus</taxon>
    </lineage>
</organism>
<dbReference type="AlphaFoldDB" id="A0A1V8S8Z3"/>
<evidence type="ECO:0000313" key="2">
    <source>
        <dbReference type="Proteomes" id="UP000192596"/>
    </source>
</evidence>
<dbReference type="InParanoid" id="A0A1V8S8Z3"/>
<dbReference type="EMBL" id="NAJO01000082">
    <property type="protein sequence ID" value="OQN95688.1"/>
    <property type="molecule type" value="Genomic_DNA"/>
</dbReference>
<reference evidence="2" key="1">
    <citation type="submission" date="2017-03" db="EMBL/GenBank/DDBJ databases">
        <title>Genomes of endolithic fungi from Antarctica.</title>
        <authorList>
            <person name="Coleine C."/>
            <person name="Masonjones S."/>
            <person name="Stajich J.E."/>
        </authorList>
    </citation>
    <scope>NUCLEOTIDE SEQUENCE [LARGE SCALE GENOMIC DNA]</scope>
    <source>
        <strain evidence="2">CCFEE 5527</strain>
    </source>
</reference>